<dbReference type="AlphaFoldDB" id="A0A164TUL9"/>
<reference evidence="1 2" key="1">
    <citation type="submission" date="2016-03" db="EMBL/GenBank/DDBJ databases">
        <title>EvidentialGene: Evidence-directed Construction of Genes on Genomes.</title>
        <authorList>
            <person name="Gilbert D.G."/>
            <person name="Choi J.-H."/>
            <person name="Mockaitis K."/>
            <person name="Colbourne J."/>
            <person name="Pfrender M."/>
        </authorList>
    </citation>
    <scope>NUCLEOTIDE SEQUENCE [LARGE SCALE GENOMIC DNA]</scope>
    <source>
        <strain evidence="1 2">Xinb3</strain>
        <tissue evidence="1">Complete organism</tissue>
    </source>
</reference>
<name>A0A164TUL9_9CRUS</name>
<dbReference type="Proteomes" id="UP000076858">
    <property type="component" value="Unassembled WGS sequence"/>
</dbReference>
<keyword evidence="2" id="KW-1185">Reference proteome</keyword>
<dbReference type="EMBL" id="LRGB01001725">
    <property type="protein sequence ID" value="KZS10770.1"/>
    <property type="molecule type" value="Genomic_DNA"/>
</dbReference>
<proteinExistence type="predicted"/>
<evidence type="ECO:0000313" key="2">
    <source>
        <dbReference type="Proteomes" id="UP000076858"/>
    </source>
</evidence>
<protein>
    <submittedName>
        <fullName evidence="1">Uncharacterized protein</fullName>
    </submittedName>
</protein>
<comment type="caution">
    <text evidence="1">The sequence shown here is derived from an EMBL/GenBank/DDBJ whole genome shotgun (WGS) entry which is preliminary data.</text>
</comment>
<gene>
    <name evidence="1" type="ORF">APZ42_024699</name>
</gene>
<accession>A0A164TUL9</accession>
<evidence type="ECO:0000313" key="1">
    <source>
        <dbReference type="EMBL" id="KZS10770.1"/>
    </source>
</evidence>
<sequence>MMHVFGVTPWLVGENVVIGVQELLSAGMMSIVACQRHAAVGAKEMVGLCRTELLKVLPRREAMRDSEKGGV</sequence>
<organism evidence="1 2">
    <name type="scientific">Daphnia magna</name>
    <dbReference type="NCBI Taxonomy" id="35525"/>
    <lineage>
        <taxon>Eukaryota</taxon>
        <taxon>Metazoa</taxon>
        <taxon>Ecdysozoa</taxon>
        <taxon>Arthropoda</taxon>
        <taxon>Crustacea</taxon>
        <taxon>Branchiopoda</taxon>
        <taxon>Diplostraca</taxon>
        <taxon>Cladocera</taxon>
        <taxon>Anomopoda</taxon>
        <taxon>Daphniidae</taxon>
        <taxon>Daphnia</taxon>
    </lineage>
</organism>